<feature type="transmembrane region" description="Helical" evidence="1">
    <location>
        <begin position="116"/>
        <end position="133"/>
    </location>
</feature>
<dbReference type="EMBL" id="SMOL01000781">
    <property type="protein sequence ID" value="KAB2596887.1"/>
    <property type="molecule type" value="Genomic_DNA"/>
</dbReference>
<evidence type="ECO:0000256" key="1">
    <source>
        <dbReference type="SAM" id="Phobius"/>
    </source>
</evidence>
<keyword evidence="1" id="KW-0472">Membrane</keyword>
<organism evidence="2 3">
    <name type="scientific">Pyrus ussuriensis x Pyrus communis</name>
    <dbReference type="NCBI Taxonomy" id="2448454"/>
    <lineage>
        <taxon>Eukaryota</taxon>
        <taxon>Viridiplantae</taxon>
        <taxon>Streptophyta</taxon>
        <taxon>Embryophyta</taxon>
        <taxon>Tracheophyta</taxon>
        <taxon>Spermatophyta</taxon>
        <taxon>Magnoliopsida</taxon>
        <taxon>eudicotyledons</taxon>
        <taxon>Gunneridae</taxon>
        <taxon>Pentapetalae</taxon>
        <taxon>rosids</taxon>
        <taxon>fabids</taxon>
        <taxon>Rosales</taxon>
        <taxon>Rosaceae</taxon>
        <taxon>Amygdaloideae</taxon>
        <taxon>Maleae</taxon>
        <taxon>Pyrus</taxon>
    </lineage>
</organism>
<keyword evidence="3" id="KW-1185">Reference proteome</keyword>
<dbReference type="AlphaFoldDB" id="A0A5N5F1P0"/>
<comment type="caution">
    <text evidence="2">The sequence shown here is derived from an EMBL/GenBank/DDBJ whole genome shotgun (WGS) entry which is preliminary data.</text>
</comment>
<gene>
    <name evidence="2" type="ORF">D8674_032337</name>
</gene>
<proteinExistence type="predicted"/>
<evidence type="ECO:0000313" key="3">
    <source>
        <dbReference type="Proteomes" id="UP000327157"/>
    </source>
</evidence>
<reference evidence="3" key="2">
    <citation type="submission" date="2019-10" db="EMBL/GenBank/DDBJ databases">
        <title>A de novo genome assembly of a pear dwarfing rootstock.</title>
        <authorList>
            <person name="Wang F."/>
            <person name="Wang J."/>
            <person name="Li S."/>
            <person name="Zhang Y."/>
            <person name="Fang M."/>
            <person name="Ma L."/>
            <person name="Zhao Y."/>
            <person name="Jiang S."/>
        </authorList>
    </citation>
    <scope>NUCLEOTIDE SEQUENCE [LARGE SCALE GENOMIC DNA]</scope>
</reference>
<reference evidence="2 3" key="3">
    <citation type="submission" date="2019-11" db="EMBL/GenBank/DDBJ databases">
        <title>A de novo genome assembly of a pear dwarfing rootstock.</title>
        <authorList>
            <person name="Wang F."/>
            <person name="Wang J."/>
            <person name="Li S."/>
            <person name="Zhang Y."/>
            <person name="Fang M."/>
            <person name="Ma L."/>
            <person name="Zhao Y."/>
            <person name="Jiang S."/>
        </authorList>
    </citation>
    <scope>NUCLEOTIDE SEQUENCE [LARGE SCALE GENOMIC DNA]</scope>
    <source>
        <strain evidence="2">S2</strain>
        <tissue evidence="2">Leaf</tissue>
    </source>
</reference>
<sequence length="261" mass="30213">MRYSSLTLQVKEEPRRDMFAEGLDRSALHWVREVCEEKSYCLVFILFGAFRAFVANGTPSLLKTQVRIARFFRFSVPAKKHVQTYSRCTMHLEKLSDMQCQLESQLKFITECISDFTPAYFAVISILPVCFAVKRRTKWDTWVFAASSLSLLDSLFILSTASILLSWFYSLLIFFSHGFVASFPPLQSFSNWLQTPSNPRTRNLKSTTQNEGRLIEERLLHQSGQDGWMSMIHLVRRHCGKKPLFVDKIVYQKSREGNPEG</sequence>
<reference evidence="2 3" key="1">
    <citation type="submission" date="2019-09" db="EMBL/GenBank/DDBJ databases">
        <authorList>
            <person name="Ou C."/>
        </authorList>
    </citation>
    <scope>NUCLEOTIDE SEQUENCE [LARGE SCALE GENOMIC DNA]</scope>
    <source>
        <strain evidence="2">S2</strain>
        <tissue evidence="2">Leaf</tissue>
    </source>
</reference>
<protein>
    <submittedName>
        <fullName evidence="2">Uncharacterized protein</fullName>
    </submittedName>
</protein>
<keyword evidence="1" id="KW-1133">Transmembrane helix</keyword>
<dbReference type="OrthoDB" id="2959108at2759"/>
<evidence type="ECO:0000313" key="2">
    <source>
        <dbReference type="EMBL" id="KAB2596887.1"/>
    </source>
</evidence>
<accession>A0A5N5F1P0</accession>
<dbReference type="Proteomes" id="UP000327157">
    <property type="component" value="Chromosome 7"/>
</dbReference>
<keyword evidence="1" id="KW-0812">Transmembrane</keyword>
<name>A0A5N5F1P0_9ROSA</name>